<dbReference type="Proteomes" id="UP000789366">
    <property type="component" value="Unassembled WGS sequence"/>
</dbReference>
<accession>A0ACA9M3P4</accession>
<dbReference type="EMBL" id="CAJVPW010005637">
    <property type="protein sequence ID" value="CAG8558159.1"/>
    <property type="molecule type" value="Genomic_DNA"/>
</dbReference>
<evidence type="ECO:0000313" key="2">
    <source>
        <dbReference type="Proteomes" id="UP000789366"/>
    </source>
</evidence>
<gene>
    <name evidence="1" type="ORF">SPELUC_LOCUS5492</name>
</gene>
<proteinExistence type="predicted"/>
<feature type="non-terminal residue" evidence="1">
    <location>
        <position position="1"/>
    </location>
</feature>
<sequence length="910" mass="102819">TLYVSQRAANAIVADVAPYRISAEALISLNTFLDEFLYFVIDSARSLDLVKIKQSISQVLPTTLGKNAIQEAELELKTYVESGNSDSTQEKTIEITPFPLQKVFEQFRANCQFFSTLGERGIDERDSKMAPNLYANEGIHIAPSLAIYLTAVLEYVGEHVLILVAKATEKHGTSVAKMKEVYTALVEDNQIRAVFRQTSLKVDLEEKLQIKSPASPISPKYANSESIKSPRFANYMYDDETLLRSPTTPNNGRPLSDGVAQNSKNSSPRSPDGDSLEYNMRSTRSMQSLQYSSEKDDMRCQSRAGDYAEKARNFENLIENNQTVKISLTPNRIKTIETHKRQPKFEPREPVVHESLYEFLKNTDPDDLFGDSKIRKKDSKVDLIQRRGKDISRLNSVPELPTKPPSNKPKYIPLIPPGTDVSSITSTASQPEYSKNSRSMDQTYYNNDAASKSTSHLQNGKKSTPIKLKPRPEPLYLNDDEDLFYTDGQKRPRRRQTQDLIDFLNSEAPPDVLPSTNNPSSESGKKSEKKFKRFFSKLMKQPSNEDIDNKNFNQRPIKSPNTPNSYISTTSTLVNSKPQPKYVKIQIPQIPAKETQEQSIYDQVQIQGRHARHTSRNSLGSALTQSPNKSMFSMTEKSHIQSEQQKDVVKPSPKRSTTPISSDNNYNLQSNKAQLEQEKNVVKKSNDQPKRSKTPTPSNNNNNLQSNKAQPEQQKNLVKKSDDQPKRPKTPTRSDNNNNLQSNKAKPDQQKNLVKKSNDQPKRPKTPTPSDNSNNLQPNKAQPEQRNNLVKKSNDQPKRSKTPIPSDNNNLQPNKAQPQQQKNLIEKSDNFIEELIYAEISLEQVSSETKESKPIIIIEEIDESEEALIFEWLIGTGLAFKQARPIVQEEPSSSLISDVDLPIKNRIVTC</sequence>
<protein>
    <submittedName>
        <fullName evidence="1">9345_t:CDS:1</fullName>
    </submittedName>
</protein>
<organism evidence="1 2">
    <name type="scientific">Cetraspora pellucida</name>
    <dbReference type="NCBI Taxonomy" id="1433469"/>
    <lineage>
        <taxon>Eukaryota</taxon>
        <taxon>Fungi</taxon>
        <taxon>Fungi incertae sedis</taxon>
        <taxon>Mucoromycota</taxon>
        <taxon>Glomeromycotina</taxon>
        <taxon>Glomeromycetes</taxon>
        <taxon>Diversisporales</taxon>
        <taxon>Gigasporaceae</taxon>
        <taxon>Cetraspora</taxon>
    </lineage>
</organism>
<reference evidence="1" key="1">
    <citation type="submission" date="2021-06" db="EMBL/GenBank/DDBJ databases">
        <authorList>
            <person name="Kallberg Y."/>
            <person name="Tangrot J."/>
            <person name="Rosling A."/>
        </authorList>
    </citation>
    <scope>NUCLEOTIDE SEQUENCE</scope>
    <source>
        <strain evidence="1">28 12/20/2015</strain>
    </source>
</reference>
<keyword evidence="2" id="KW-1185">Reference proteome</keyword>
<comment type="caution">
    <text evidence="1">The sequence shown here is derived from an EMBL/GenBank/DDBJ whole genome shotgun (WGS) entry which is preliminary data.</text>
</comment>
<name>A0ACA9M3P4_9GLOM</name>
<evidence type="ECO:0000313" key="1">
    <source>
        <dbReference type="EMBL" id="CAG8558159.1"/>
    </source>
</evidence>